<name>A0A4Y5P1R5_9CAUD</name>
<dbReference type="Proteomes" id="UP000308921">
    <property type="component" value="Segment"/>
</dbReference>
<proteinExistence type="predicted"/>
<accession>A0A4Y5P1R5</accession>
<dbReference type="EMBL" id="MK770119">
    <property type="protein sequence ID" value="QCW23899.1"/>
    <property type="molecule type" value="Genomic_DNA"/>
</dbReference>
<reference evidence="1 2" key="1">
    <citation type="submission" date="2019-04" db="EMBL/GenBank/DDBJ databases">
        <title>Complete genome sequence of Pantoea bacteriophage vB_PagS_AAS21.</title>
        <authorList>
            <person name="Truncaite L."/>
            <person name="Simoliuniene M."/>
            <person name="Zajanckauskaite A."/>
            <person name="Meskys R."/>
            <person name="Simoliunas E."/>
        </authorList>
    </citation>
    <scope>NUCLEOTIDE SEQUENCE [LARGE SCALE GENOMIC DNA]</scope>
</reference>
<keyword evidence="2" id="KW-1185">Reference proteome</keyword>
<sequence length="103" mass="11841">MNPSNNLNTLVELANHCKDYGISLEIDPQWILDVAEQMKQSTTMLPKTCDGKEQEAFEKYAKEKGLDMTTHPIFWMFTHPETNAARSAWRGCLYYVNKVVKGE</sequence>
<organism evidence="1 2">
    <name type="scientific">Pantoea phage vB_PagS_AAS21</name>
    <dbReference type="NCBI Taxonomy" id="2575261"/>
    <lineage>
        <taxon>Viruses</taxon>
        <taxon>Duplodnaviria</taxon>
        <taxon>Heunggongvirae</taxon>
        <taxon>Uroviricota</taxon>
        <taxon>Caudoviricetes</taxon>
        <taxon>Demerecviridae</taxon>
        <taxon>Keyvirus</taxon>
        <taxon>Keyvirus AAS21</taxon>
    </lineage>
</organism>
<gene>
    <name evidence="1" type="ORF">AAS21_gp161</name>
</gene>
<evidence type="ECO:0000313" key="2">
    <source>
        <dbReference type="Proteomes" id="UP000308921"/>
    </source>
</evidence>
<protein>
    <submittedName>
        <fullName evidence="1">Uncharacterized protein</fullName>
    </submittedName>
</protein>
<evidence type="ECO:0000313" key="1">
    <source>
        <dbReference type="EMBL" id="QCW23899.1"/>
    </source>
</evidence>